<keyword evidence="1" id="KW-0614">Plasmid</keyword>
<geneLocation type="plasmid" evidence="1 2">
    <name>unnamed1</name>
</geneLocation>
<dbReference type="EMBL" id="CP022605">
    <property type="protein sequence ID" value="ASV88578.1"/>
    <property type="molecule type" value="Genomic_DNA"/>
</dbReference>
<dbReference type="RefSeq" id="WP_157743482.1">
    <property type="nucleotide sequence ID" value="NZ_JBJDSA010000106.1"/>
</dbReference>
<protein>
    <submittedName>
        <fullName evidence="1">Transposase domain protein</fullName>
    </submittedName>
</protein>
<sequence length="61" mass="6799">MPEEDRFHLTVGETADCKAYDTSISLTEQAPQAFLLDKGYDTDAIRNDLASRNSEPVIPIK</sequence>
<reference evidence="1 2" key="1">
    <citation type="submission" date="2017-07" db="EMBL/GenBank/DDBJ databases">
        <title>Phylogenetic study on the rhizospheric bacterium Ochrobactrum sp. A44.</title>
        <authorList>
            <person name="Krzyzanowska D.M."/>
            <person name="Ossowicki A."/>
            <person name="Rajewska M."/>
            <person name="Maciag T."/>
            <person name="Kaczynski Z."/>
            <person name="Czerwicka M."/>
            <person name="Jafra S."/>
        </authorList>
    </citation>
    <scope>NUCLEOTIDE SEQUENCE [LARGE SCALE GENOMIC DNA]</scope>
    <source>
        <strain evidence="1 2">A44</strain>
        <plasmid evidence="1 2">unnamed1</plasmid>
    </source>
</reference>
<dbReference type="Proteomes" id="UP000215256">
    <property type="component" value="Plasmid unnamed1"/>
</dbReference>
<dbReference type="OrthoDB" id="9798237at2"/>
<evidence type="ECO:0000313" key="2">
    <source>
        <dbReference type="Proteomes" id="UP000215256"/>
    </source>
</evidence>
<gene>
    <name evidence="1" type="ORF">CES85_2869</name>
</gene>
<evidence type="ECO:0000313" key="1">
    <source>
        <dbReference type="EMBL" id="ASV88578.1"/>
    </source>
</evidence>
<proteinExistence type="predicted"/>
<dbReference type="KEGG" id="och:CES85_2869"/>
<organism evidence="1 2">
    <name type="scientific">Ochrobactrum quorumnocens</name>
    <dbReference type="NCBI Taxonomy" id="271865"/>
    <lineage>
        <taxon>Bacteria</taxon>
        <taxon>Pseudomonadati</taxon>
        <taxon>Pseudomonadota</taxon>
        <taxon>Alphaproteobacteria</taxon>
        <taxon>Hyphomicrobiales</taxon>
        <taxon>Brucellaceae</taxon>
        <taxon>Brucella/Ochrobactrum group</taxon>
        <taxon>Ochrobactrum</taxon>
    </lineage>
</organism>
<accession>A0A248UPF9</accession>
<dbReference type="AlphaFoldDB" id="A0A248UPF9"/>
<name>A0A248UPF9_9HYPH</name>